<accession>A0A6G1BVP7</accession>
<organism evidence="2 3">
    <name type="scientific">Oryza meyeriana var. granulata</name>
    <dbReference type="NCBI Taxonomy" id="110450"/>
    <lineage>
        <taxon>Eukaryota</taxon>
        <taxon>Viridiplantae</taxon>
        <taxon>Streptophyta</taxon>
        <taxon>Embryophyta</taxon>
        <taxon>Tracheophyta</taxon>
        <taxon>Spermatophyta</taxon>
        <taxon>Magnoliopsida</taxon>
        <taxon>Liliopsida</taxon>
        <taxon>Poales</taxon>
        <taxon>Poaceae</taxon>
        <taxon>BOP clade</taxon>
        <taxon>Oryzoideae</taxon>
        <taxon>Oryzeae</taxon>
        <taxon>Oryzinae</taxon>
        <taxon>Oryza</taxon>
        <taxon>Oryza meyeriana</taxon>
    </lineage>
</organism>
<protein>
    <submittedName>
        <fullName evidence="2">Uncharacterized protein</fullName>
    </submittedName>
</protein>
<name>A0A6G1BVP7_9ORYZ</name>
<gene>
    <name evidence="2" type="ORF">E2562_016722</name>
</gene>
<feature type="region of interest" description="Disordered" evidence="1">
    <location>
        <begin position="1"/>
        <end position="23"/>
    </location>
</feature>
<evidence type="ECO:0000313" key="2">
    <source>
        <dbReference type="EMBL" id="KAF0892435.1"/>
    </source>
</evidence>
<evidence type="ECO:0000256" key="1">
    <source>
        <dbReference type="SAM" id="MobiDB-lite"/>
    </source>
</evidence>
<proteinExistence type="predicted"/>
<evidence type="ECO:0000313" key="3">
    <source>
        <dbReference type="Proteomes" id="UP000479710"/>
    </source>
</evidence>
<feature type="compositionally biased region" description="Pro residues" evidence="1">
    <location>
        <begin position="1"/>
        <end position="13"/>
    </location>
</feature>
<dbReference type="EMBL" id="SPHZ02000011">
    <property type="protein sequence ID" value="KAF0892435.1"/>
    <property type="molecule type" value="Genomic_DNA"/>
</dbReference>
<reference evidence="2 3" key="1">
    <citation type="submission" date="2019-11" db="EMBL/GenBank/DDBJ databases">
        <title>Whole genome sequence of Oryza granulata.</title>
        <authorList>
            <person name="Li W."/>
        </authorList>
    </citation>
    <scope>NUCLEOTIDE SEQUENCE [LARGE SCALE GENOMIC DNA]</scope>
    <source>
        <strain evidence="3">cv. Menghai</strain>
        <tissue evidence="2">Leaf</tissue>
    </source>
</reference>
<sequence length="88" mass="9588">MLLNPHPPPPPRQLAPNTADGTTHCLRHRRDHRLVVDRLLATASSLCRLPATGFHTSTAGLLAFPRCRLPPPLPASRVAAGRHLLRAL</sequence>
<dbReference type="AlphaFoldDB" id="A0A6G1BVP7"/>
<dbReference type="Proteomes" id="UP000479710">
    <property type="component" value="Unassembled WGS sequence"/>
</dbReference>
<keyword evidence="3" id="KW-1185">Reference proteome</keyword>
<comment type="caution">
    <text evidence="2">The sequence shown here is derived from an EMBL/GenBank/DDBJ whole genome shotgun (WGS) entry which is preliminary data.</text>
</comment>